<feature type="binding site" evidence="10">
    <location>
        <position position="879"/>
    </location>
    <ligand>
        <name>Zn(2+)</name>
        <dbReference type="ChEBI" id="CHEBI:29105"/>
    </ligand>
</feature>
<evidence type="ECO:0000256" key="8">
    <source>
        <dbReference type="ARBA" id="ARBA00025217"/>
    </source>
</evidence>
<dbReference type="PANTHER" id="PTHR42765:SF1">
    <property type="entry name" value="ISOLEUCINE--TRNA LIGASE, MITOCHONDRIAL"/>
    <property type="match status" value="1"/>
</dbReference>
<sequence>MIDYKKTLNMPKTAFEMRANLTAKEPKYRQKWIDQQVYQKLLKLNKGNTPFIVHDGPPYANGNLHLGHALNKILKDIVVRYKSMSGFYSPFIVGWDTHGLPIEHKMLTDANLNHTELTKGQLRQKAAEYALEQVQIQKEQFKQLSLFSDLEDIYVTLDKSYEAKQLQLFKKMVMDGLVYKGLKPVYWSPSSQSALAEAEVEYQDVVSPSIYVAFEIVASDFDKLNVGDYVIIWTTTPWTLLANAAVALGENIEYVKVLVNNNKYVVASTLLDKVASALKWQNYQVLTSFLGKEITNVKYKTPILGEIAPLVLGHHVGVDIGTGMVHIAPLFGEDDFLIGKKFNLNMIMHISDDGHIENTGTEFDGMFYHDANKPISTFLQDKMLAYAPLKHSYPHDWRTHKPIIFRGTPQWFVSINKIKDQILEQIQTQVTSYPEWGKKRLLNMIENRFDWTISRQRSWGVPITIFYDADKNPVLDEKLFDHVINLVKQHGTDVWFNWTTEQLLPAEYQGKNFTREMDIMDVWFDSGVSSLAVNIDNQETPYDLYLEGSDQYRGWFNSSIINAVAWNGKTPFKNLVSHGFVLDTKGDKMSKSKGNVISPMEVVTQWGADILRLWVANSEYSNDVSISKDILNQNSEIYRKLRNTIRFLLANLQGYVFKENTKLEGIHLYISEQLKDVKNKVISAYDEFKFINVIKLINNYVVELSAFYLSIIKDILYVKKEDDPQRLMVLHNLYQIAEFLIVSLAPILPTTAEEAYEFFEKQNKQTSVFFERFYKKETDVNTQILVQFEELFTLKDQVNVLIEQAIQNQVVKRSNELMVTLSSDVSDFLKNLDLKMLLQVGDIAFGDELKVEKFNSIKCQRCWNHFHLDQVKNDLCLCCDEIIESLGFKNEL</sequence>
<comment type="subunit">
    <text evidence="10">Monomer.</text>
</comment>
<dbReference type="InterPro" id="IPR050081">
    <property type="entry name" value="Ile-tRNA_ligase"/>
</dbReference>
<dbReference type="EC" id="6.1.1.5" evidence="10"/>
<dbReference type="GO" id="GO:0002161">
    <property type="term" value="F:aminoacyl-tRNA deacylase activity"/>
    <property type="evidence" value="ECO:0007669"/>
    <property type="project" value="InterPro"/>
</dbReference>
<keyword evidence="2 10" id="KW-0963">Cytoplasm</keyword>
<dbReference type="Gene3D" id="1.10.10.830">
    <property type="entry name" value="Ile-tRNA synthetase CP2 domain-like"/>
    <property type="match status" value="1"/>
</dbReference>
<evidence type="ECO:0000259" key="11">
    <source>
        <dbReference type="Pfam" id="PF00133"/>
    </source>
</evidence>
<dbReference type="InterPro" id="IPR013155">
    <property type="entry name" value="M/V/L/I-tRNA-synth_anticd-bd"/>
</dbReference>
<evidence type="ECO:0000313" key="14">
    <source>
        <dbReference type="Proteomes" id="UP000290985"/>
    </source>
</evidence>
<evidence type="ECO:0000256" key="5">
    <source>
        <dbReference type="ARBA" id="ARBA00022840"/>
    </source>
</evidence>
<dbReference type="AlphaFoldDB" id="A0A449B1I0"/>
<dbReference type="Gene3D" id="1.10.730.20">
    <property type="match status" value="1"/>
</dbReference>
<dbReference type="OrthoDB" id="9810365at2"/>
<dbReference type="Pfam" id="PF00133">
    <property type="entry name" value="tRNA-synt_1"/>
    <property type="match status" value="1"/>
</dbReference>
<feature type="domain" description="Aminoacyl-tRNA synthetase class Ia" evidence="11">
    <location>
        <begin position="30"/>
        <end position="627"/>
    </location>
</feature>
<feature type="binding site" evidence="10">
    <location>
        <position position="859"/>
    </location>
    <ligand>
        <name>Zn(2+)</name>
        <dbReference type="ChEBI" id="CHEBI:29105"/>
    </ligand>
</feature>
<keyword evidence="14" id="KW-1185">Reference proteome</keyword>
<feature type="binding site" evidence="10">
    <location>
        <position position="547"/>
    </location>
    <ligand>
        <name>L-isoleucyl-5'-AMP</name>
        <dbReference type="ChEBI" id="CHEBI:178002"/>
    </ligand>
</feature>
<dbReference type="HAMAP" id="MF_02002">
    <property type="entry name" value="Ile_tRNA_synth_type1"/>
    <property type="match status" value="1"/>
</dbReference>
<keyword evidence="4 10" id="KW-0547">Nucleotide-binding</keyword>
<dbReference type="Gene3D" id="3.40.50.620">
    <property type="entry name" value="HUPs"/>
    <property type="match status" value="2"/>
</dbReference>
<dbReference type="InterPro" id="IPR023585">
    <property type="entry name" value="Ile-tRNA-ligase_type1"/>
</dbReference>
<keyword evidence="5 10" id="KW-0067">ATP-binding</keyword>
<evidence type="ECO:0000256" key="2">
    <source>
        <dbReference type="ARBA" id="ARBA00022490"/>
    </source>
</evidence>
<name>A0A449B1I0_9BACT</name>
<keyword evidence="7 10" id="KW-0030">Aminoacyl-tRNA synthetase</keyword>
<dbReference type="FunFam" id="3.40.50.620:FF:000152">
    <property type="entry name" value="Isoleucine--tRNA ligase"/>
    <property type="match status" value="1"/>
</dbReference>
<keyword evidence="3 10" id="KW-0436">Ligase</keyword>
<evidence type="ECO:0000259" key="12">
    <source>
        <dbReference type="Pfam" id="PF08264"/>
    </source>
</evidence>
<dbReference type="CDD" id="cd07960">
    <property type="entry name" value="Anticodon_Ia_Ile_BEm"/>
    <property type="match status" value="1"/>
</dbReference>
<dbReference type="CDD" id="cd00818">
    <property type="entry name" value="IleRS_core"/>
    <property type="match status" value="1"/>
</dbReference>
<evidence type="ECO:0000313" key="13">
    <source>
        <dbReference type="EMBL" id="VEU74460.1"/>
    </source>
</evidence>
<dbReference type="GO" id="GO:0005829">
    <property type="term" value="C:cytosol"/>
    <property type="evidence" value="ECO:0007669"/>
    <property type="project" value="TreeGrafter"/>
</dbReference>
<organism evidence="13 14">
    <name type="scientific">Mycoplasmopsis citelli</name>
    <dbReference type="NCBI Taxonomy" id="171281"/>
    <lineage>
        <taxon>Bacteria</taxon>
        <taxon>Bacillati</taxon>
        <taxon>Mycoplasmatota</taxon>
        <taxon>Mycoplasmoidales</taxon>
        <taxon>Metamycoplasmataceae</taxon>
        <taxon>Mycoplasmopsis</taxon>
    </lineage>
</organism>
<dbReference type="InterPro" id="IPR009008">
    <property type="entry name" value="Val/Leu/Ile-tRNA-synth_edit"/>
</dbReference>
<dbReference type="SUPFAM" id="SSF52374">
    <property type="entry name" value="Nucleotidylyl transferase"/>
    <property type="match status" value="1"/>
</dbReference>
<reference evidence="13 14" key="1">
    <citation type="submission" date="2019-01" db="EMBL/GenBank/DDBJ databases">
        <authorList>
            <consortium name="Pathogen Informatics"/>
        </authorList>
    </citation>
    <scope>NUCLEOTIDE SEQUENCE [LARGE SCALE GENOMIC DNA]</scope>
    <source>
        <strain evidence="13 14">NCTC10181</strain>
    </source>
</reference>
<feature type="short sequence motif" description="'KMSKS' region" evidence="10">
    <location>
        <begin position="588"/>
        <end position="592"/>
    </location>
</feature>
<dbReference type="GO" id="GO:0000049">
    <property type="term" value="F:tRNA binding"/>
    <property type="evidence" value="ECO:0007669"/>
    <property type="project" value="InterPro"/>
</dbReference>
<comment type="subcellular location">
    <subcellularLocation>
        <location evidence="10">Cytoplasm</location>
    </subcellularLocation>
</comment>
<dbReference type="InterPro" id="IPR001412">
    <property type="entry name" value="aa-tRNA-synth_I_CS"/>
</dbReference>
<feature type="domain" description="Methionyl/Valyl/Leucyl/Isoleucyl-tRNA synthetase anticodon-binding" evidence="12">
    <location>
        <begin position="669"/>
        <end position="819"/>
    </location>
</feature>
<evidence type="ECO:0000256" key="9">
    <source>
        <dbReference type="ARBA" id="ARBA00048359"/>
    </source>
</evidence>
<evidence type="ECO:0000256" key="7">
    <source>
        <dbReference type="ARBA" id="ARBA00023146"/>
    </source>
</evidence>
<gene>
    <name evidence="10 13" type="primary">ileS</name>
    <name evidence="13" type="ORF">NCTC10181_00299</name>
</gene>
<keyword evidence="10" id="KW-0862">Zinc</keyword>
<evidence type="ECO:0000256" key="1">
    <source>
        <dbReference type="ARBA" id="ARBA00006887"/>
    </source>
</evidence>
<comment type="function">
    <text evidence="8 10">Catalyzes the attachment of isoleucine to tRNA(Ile). As IleRS can inadvertently accommodate and process structurally similar amino acids such as valine, to avoid such errors it has two additional distinct tRNA(Ile)-dependent editing activities. One activity is designated as 'pretransfer' editing and involves the hydrolysis of activated Val-AMP. The other activity is designated 'posttransfer' editing and involves deacylation of mischarged Val-tRNA(Ile).</text>
</comment>
<comment type="domain">
    <text evidence="10">IleRS has two distinct active sites: one for aminoacylation and one for editing. The misactivated valine is translocated from the active site to the editing site, which sterically excludes the correctly activated isoleucine. The single editing site contains two valyl binding pockets, one specific for each substrate (Val-AMP or Val-tRNA(Ile)).</text>
</comment>
<feature type="binding site" evidence="10">
    <location>
        <position position="591"/>
    </location>
    <ligand>
        <name>ATP</name>
        <dbReference type="ChEBI" id="CHEBI:30616"/>
    </ligand>
</feature>
<dbReference type="InterPro" id="IPR014729">
    <property type="entry name" value="Rossmann-like_a/b/a_fold"/>
</dbReference>
<dbReference type="KEGG" id="mcit:NCTC10181_00299"/>
<keyword evidence="10" id="KW-0479">Metal-binding</keyword>
<dbReference type="EMBL" id="LR215036">
    <property type="protein sequence ID" value="VEU74460.1"/>
    <property type="molecule type" value="Genomic_DNA"/>
</dbReference>
<evidence type="ECO:0000256" key="4">
    <source>
        <dbReference type="ARBA" id="ARBA00022741"/>
    </source>
</evidence>
<dbReference type="InterPro" id="IPR033708">
    <property type="entry name" value="Anticodon_Ile_BEm"/>
</dbReference>
<feature type="short sequence motif" description="'HIGH' region" evidence="10">
    <location>
        <begin position="58"/>
        <end position="68"/>
    </location>
</feature>
<dbReference type="NCBIfam" id="TIGR00392">
    <property type="entry name" value="ileS"/>
    <property type="match status" value="1"/>
</dbReference>
<protein>
    <recommendedName>
        <fullName evidence="10">Isoleucine--tRNA ligase</fullName>
        <ecNumber evidence="10">6.1.1.5</ecNumber>
    </recommendedName>
    <alternativeName>
        <fullName evidence="10">Isoleucyl-tRNA synthetase</fullName>
        <shortName evidence="10">IleRS</shortName>
    </alternativeName>
</protein>
<feature type="binding site" evidence="10">
    <location>
        <position position="862"/>
    </location>
    <ligand>
        <name>Zn(2+)</name>
        <dbReference type="ChEBI" id="CHEBI:29105"/>
    </ligand>
</feature>
<dbReference type="InterPro" id="IPR009080">
    <property type="entry name" value="tRNAsynth_Ia_anticodon-bd"/>
</dbReference>
<dbReference type="InterPro" id="IPR002301">
    <property type="entry name" value="Ile-tRNA-ligase"/>
</dbReference>
<comment type="cofactor">
    <cofactor evidence="10">
        <name>Zn(2+)</name>
        <dbReference type="ChEBI" id="CHEBI:29105"/>
    </cofactor>
    <text evidence="10">Binds 1 zinc ion per subunit.</text>
</comment>
<proteinExistence type="inferred from homology"/>
<evidence type="ECO:0000256" key="3">
    <source>
        <dbReference type="ARBA" id="ARBA00022598"/>
    </source>
</evidence>
<comment type="catalytic activity">
    <reaction evidence="9 10">
        <text>tRNA(Ile) + L-isoleucine + ATP = L-isoleucyl-tRNA(Ile) + AMP + diphosphate</text>
        <dbReference type="Rhea" id="RHEA:11060"/>
        <dbReference type="Rhea" id="RHEA-COMP:9666"/>
        <dbReference type="Rhea" id="RHEA-COMP:9695"/>
        <dbReference type="ChEBI" id="CHEBI:30616"/>
        <dbReference type="ChEBI" id="CHEBI:33019"/>
        <dbReference type="ChEBI" id="CHEBI:58045"/>
        <dbReference type="ChEBI" id="CHEBI:78442"/>
        <dbReference type="ChEBI" id="CHEBI:78528"/>
        <dbReference type="ChEBI" id="CHEBI:456215"/>
        <dbReference type="EC" id="6.1.1.5"/>
    </reaction>
</comment>
<dbReference type="GO" id="GO:0008270">
    <property type="term" value="F:zinc ion binding"/>
    <property type="evidence" value="ECO:0007669"/>
    <property type="project" value="UniProtKB-UniRule"/>
</dbReference>
<dbReference type="Proteomes" id="UP000290985">
    <property type="component" value="Chromosome"/>
</dbReference>
<dbReference type="GO" id="GO:0004822">
    <property type="term" value="F:isoleucine-tRNA ligase activity"/>
    <property type="evidence" value="ECO:0007669"/>
    <property type="project" value="UniProtKB-UniRule"/>
</dbReference>
<feature type="binding site" evidence="10">
    <location>
        <position position="876"/>
    </location>
    <ligand>
        <name>Zn(2+)</name>
        <dbReference type="ChEBI" id="CHEBI:29105"/>
    </ligand>
</feature>
<dbReference type="InterPro" id="IPR002300">
    <property type="entry name" value="aa-tRNA-synth_Ia"/>
</dbReference>
<dbReference type="Gene3D" id="3.90.740.10">
    <property type="entry name" value="Valyl/Leucyl/Isoleucyl-tRNA synthetase, editing domain"/>
    <property type="match status" value="1"/>
</dbReference>
<dbReference type="GO" id="GO:0006428">
    <property type="term" value="P:isoleucyl-tRNA aminoacylation"/>
    <property type="evidence" value="ECO:0007669"/>
    <property type="project" value="UniProtKB-UniRule"/>
</dbReference>
<accession>A0A449B1I0</accession>
<dbReference type="PRINTS" id="PR00984">
    <property type="entry name" value="TRNASYNTHILE"/>
</dbReference>
<evidence type="ECO:0000256" key="10">
    <source>
        <dbReference type="HAMAP-Rule" id="MF_02002"/>
    </source>
</evidence>
<keyword evidence="6 10" id="KW-0648">Protein biosynthesis</keyword>
<evidence type="ECO:0000256" key="6">
    <source>
        <dbReference type="ARBA" id="ARBA00022917"/>
    </source>
</evidence>
<dbReference type="PROSITE" id="PS00178">
    <property type="entry name" value="AA_TRNA_LIGASE_I"/>
    <property type="match status" value="1"/>
</dbReference>
<dbReference type="SUPFAM" id="SSF47323">
    <property type="entry name" value="Anticodon-binding domain of a subclass of class I aminoacyl-tRNA synthetases"/>
    <property type="match status" value="1"/>
</dbReference>
<comment type="similarity">
    <text evidence="1 10">Belongs to the class-I aminoacyl-tRNA synthetase family. IleS type 1 subfamily.</text>
</comment>
<dbReference type="SUPFAM" id="SSF50677">
    <property type="entry name" value="ValRS/IleRS/LeuRS editing domain"/>
    <property type="match status" value="1"/>
</dbReference>
<dbReference type="Pfam" id="PF08264">
    <property type="entry name" value="Anticodon_1"/>
    <property type="match status" value="1"/>
</dbReference>
<dbReference type="GO" id="GO:0005524">
    <property type="term" value="F:ATP binding"/>
    <property type="evidence" value="ECO:0007669"/>
    <property type="project" value="UniProtKB-UniRule"/>
</dbReference>
<dbReference type="PANTHER" id="PTHR42765">
    <property type="entry name" value="SOLEUCYL-TRNA SYNTHETASE"/>
    <property type="match status" value="1"/>
</dbReference>